<accession>B9IMJ7</accession>
<dbReference type="Proteomes" id="UP000006729">
    <property type="component" value="Chromosome 18"/>
</dbReference>
<keyword evidence="2" id="KW-1185">Reference proteome</keyword>
<dbReference type="AlphaFoldDB" id="B9IMJ7"/>
<evidence type="ECO:0000313" key="2">
    <source>
        <dbReference type="Proteomes" id="UP000006729"/>
    </source>
</evidence>
<dbReference type="PANTHER" id="PTHR35121:SF4">
    <property type="entry name" value="SWIM-TYPE DOMAIN-CONTAINING PROTEIN"/>
    <property type="match status" value="1"/>
</dbReference>
<dbReference type="eggNOG" id="ENOG502S71B">
    <property type="taxonomic scope" value="Eukaryota"/>
</dbReference>
<dbReference type="HOGENOM" id="CLU_156814_1_1_1"/>
<dbReference type="InParanoid" id="B9IMJ7"/>
<gene>
    <name evidence="1" type="ORF">POPTR_018G113800</name>
</gene>
<evidence type="ECO:0000313" key="1">
    <source>
        <dbReference type="EMBL" id="PNS93922.1"/>
    </source>
</evidence>
<name>B9IMJ7_POPTR</name>
<dbReference type="PANTHER" id="PTHR35121">
    <property type="entry name" value="HOMEODOMAIN PROTEIN 8, PUTATIVE-RELATED"/>
    <property type="match status" value="1"/>
</dbReference>
<protein>
    <submittedName>
        <fullName evidence="1">Uncharacterized protein</fullName>
    </submittedName>
</protein>
<reference evidence="1 2" key="1">
    <citation type="journal article" date="2006" name="Science">
        <title>The genome of black cottonwood, Populus trichocarpa (Torr. &amp; Gray).</title>
        <authorList>
            <person name="Tuskan G.A."/>
            <person name="Difazio S."/>
            <person name="Jansson S."/>
            <person name="Bohlmann J."/>
            <person name="Grigoriev I."/>
            <person name="Hellsten U."/>
            <person name="Putnam N."/>
            <person name="Ralph S."/>
            <person name="Rombauts S."/>
            <person name="Salamov A."/>
            <person name="Schein J."/>
            <person name="Sterck L."/>
            <person name="Aerts A."/>
            <person name="Bhalerao R.R."/>
            <person name="Bhalerao R.P."/>
            <person name="Blaudez D."/>
            <person name="Boerjan W."/>
            <person name="Brun A."/>
            <person name="Brunner A."/>
            <person name="Busov V."/>
            <person name="Campbell M."/>
            <person name="Carlson J."/>
            <person name="Chalot M."/>
            <person name="Chapman J."/>
            <person name="Chen G.L."/>
            <person name="Cooper D."/>
            <person name="Coutinho P.M."/>
            <person name="Couturier J."/>
            <person name="Covert S."/>
            <person name="Cronk Q."/>
            <person name="Cunningham R."/>
            <person name="Davis J."/>
            <person name="Degroeve S."/>
            <person name="Dejardin A."/>
            <person name="Depamphilis C."/>
            <person name="Detter J."/>
            <person name="Dirks B."/>
            <person name="Dubchak I."/>
            <person name="Duplessis S."/>
            <person name="Ehlting J."/>
            <person name="Ellis B."/>
            <person name="Gendler K."/>
            <person name="Goodstein D."/>
            <person name="Gribskov M."/>
            <person name="Grimwood J."/>
            <person name="Groover A."/>
            <person name="Gunter L."/>
            <person name="Hamberger B."/>
            <person name="Heinze B."/>
            <person name="Helariutta Y."/>
            <person name="Henrissat B."/>
            <person name="Holligan D."/>
            <person name="Holt R."/>
            <person name="Huang W."/>
            <person name="Islam-Faridi N."/>
            <person name="Jones S."/>
            <person name="Jones-Rhoades M."/>
            <person name="Jorgensen R."/>
            <person name="Joshi C."/>
            <person name="Kangasjarvi J."/>
            <person name="Karlsson J."/>
            <person name="Kelleher C."/>
            <person name="Kirkpatrick R."/>
            <person name="Kirst M."/>
            <person name="Kohler A."/>
            <person name="Kalluri U."/>
            <person name="Larimer F."/>
            <person name="Leebens-Mack J."/>
            <person name="Leple J.C."/>
            <person name="Locascio P."/>
            <person name="Lou Y."/>
            <person name="Lucas S."/>
            <person name="Martin F."/>
            <person name="Montanini B."/>
            <person name="Napoli C."/>
            <person name="Nelson D.R."/>
            <person name="Nelson C."/>
            <person name="Nieminen K."/>
            <person name="Nilsson O."/>
            <person name="Pereda V."/>
            <person name="Peter G."/>
            <person name="Philippe R."/>
            <person name="Pilate G."/>
            <person name="Poliakov A."/>
            <person name="Razumovskaya J."/>
            <person name="Richardson P."/>
            <person name="Rinaldi C."/>
            <person name="Ritland K."/>
            <person name="Rouze P."/>
            <person name="Ryaboy D."/>
            <person name="Schmutz J."/>
            <person name="Schrader J."/>
            <person name="Segerman B."/>
            <person name="Shin H."/>
            <person name="Siddiqui A."/>
            <person name="Sterky F."/>
            <person name="Terry A."/>
            <person name="Tsai C.J."/>
            <person name="Uberbacher E."/>
            <person name="Unneberg P."/>
            <person name="Vahala J."/>
            <person name="Wall K."/>
            <person name="Wessler S."/>
            <person name="Yang G."/>
            <person name="Yin T."/>
            <person name="Douglas C."/>
            <person name="Marra M."/>
            <person name="Sandberg G."/>
            <person name="Van de Peer Y."/>
            <person name="Rokhsar D."/>
        </authorList>
    </citation>
    <scope>NUCLEOTIDE SEQUENCE [LARGE SCALE GENOMIC DNA]</scope>
    <source>
        <strain evidence="2">cv. Nisqually</strain>
    </source>
</reference>
<organism evidence="1 2">
    <name type="scientific">Populus trichocarpa</name>
    <name type="common">Western balsam poplar</name>
    <name type="synonym">Populus balsamifera subsp. trichocarpa</name>
    <dbReference type="NCBI Taxonomy" id="3694"/>
    <lineage>
        <taxon>Eukaryota</taxon>
        <taxon>Viridiplantae</taxon>
        <taxon>Streptophyta</taxon>
        <taxon>Embryophyta</taxon>
        <taxon>Tracheophyta</taxon>
        <taxon>Spermatophyta</taxon>
        <taxon>Magnoliopsida</taxon>
        <taxon>eudicotyledons</taxon>
        <taxon>Gunneridae</taxon>
        <taxon>Pentapetalae</taxon>
        <taxon>rosids</taxon>
        <taxon>fabids</taxon>
        <taxon>Malpighiales</taxon>
        <taxon>Salicaceae</taxon>
        <taxon>Saliceae</taxon>
        <taxon>Populus</taxon>
    </lineage>
</organism>
<dbReference type="EMBL" id="CM009307">
    <property type="protein sequence ID" value="PNS93922.1"/>
    <property type="molecule type" value="Genomic_DNA"/>
</dbReference>
<sequence>MAIGAAEMILQCIFSRSISLNDMEIRRRQYHRNCKCALHKLKDIYPDDCPQQRKIPFPKSILYS</sequence>
<proteinExistence type="predicted"/>